<keyword evidence="3" id="KW-1185">Reference proteome</keyword>
<gene>
    <name evidence="2" type="ORF">CALMAC_LOCUS17898</name>
</gene>
<dbReference type="AlphaFoldDB" id="A0A653DJT0"/>
<feature type="region of interest" description="Disordered" evidence="1">
    <location>
        <begin position="1"/>
        <end position="28"/>
    </location>
</feature>
<dbReference type="OrthoDB" id="6761227at2759"/>
<feature type="compositionally biased region" description="Basic and acidic residues" evidence="1">
    <location>
        <begin position="76"/>
        <end position="108"/>
    </location>
</feature>
<evidence type="ECO:0000313" key="2">
    <source>
        <dbReference type="EMBL" id="VEN60107.1"/>
    </source>
</evidence>
<protein>
    <submittedName>
        <fullName evidence="2">Uncharacterized protein</fullName>
    </submittedName>
</protein>
<dbReference type="Proteomes" id="UP000410492">
    <property type="component" value="Unassembled WGS sequence"/>
</dbReference>
<organism evidence="2 3">
    <name type="scientific">Callosobruchus maculatus</name>
    <name type="common">Southern cowpea weevil</name>
    <name type="synonym">Pulse bruchid</name>
    <dbReference type="NCBI Taxonomy" id="64391"/>
    <lineage>
        <taxon>Eukaryota</taxon>
        <taxon>Metazoa</taxon>
        <taxon>Ecdysozoa</taxon>
        <taxon>Arthropoda</taxon>
        <taxon>Hexapoda</taxon>
        <taxon>Insecta</taxon>
        <taxon>Pterygota</taxon>
        <taxon>Neoptera</taxon>
        <taxon>Endopterygota</taxon>
        <taxon>Coleoptera</taxon>
        <taxon>Polyphaga</taxon>
        <taxon>Cucujiformia</taxon>
        <taxon>Chrysomeloidea</taxon>
        <taxon>Chrysomelidae</taxon>
        <taxon>Bruchinae</taxon>
        <taxon>Bruchini</taxon>
        <taxon>Callosobruchus</taxon>
    </lineage>
</organism>
<proteinExistence type="predicted"/>
<name>A0A653DJT0_CALMS</name>
<accession>A0A653DJT0</accession>
<feature type="region of interest" description="Disordered" evidence="1">
    <location>
        <begin position="41"/>
        <end position="109"/>
    </location>
</feature>
<feature type="compositionally biased region" description="Gly residues" evidence="1">
    <location>
        <begin position="56"/>
        <end position="72"/>
    </location>
</feature>
<reference evidence="2 3" key="1">
    <citation type="submission" date="2019-01" db="EMBL/GenBank/DDBJ databases">
        <authorList>
            <person name="Sayadi A."/>
        </authorList>
    </citation>
    <scope>NUCLEOTIDE SEQUENCE [LARGE SCALE GENOMIC DNA]</scope>
</reference>
<feature type="compositionally biased region" description="Basic and acidic residues" evidence="1">
    <location>
        <begin position="11"/>
        <end position="26"/>
    </location>
</feature>
<evidence type="ECO:0000313" key="3">
    <source>
        <dbReference type="Proteomes" id="UP000410492"/>
    </source>
</evidence>
<evidence type="ECO:0000256" key="1">
    <source>
        <dbReference type="SAM" id="MobiDB-lite"/>
    </source>
</evidence>
<sequence>MRVLQTRAARQRPERPHAGGARDGRPLRSLFHLVAMPRIRATAGRSVRQPVQEQEGGPGAGRAAGAAQGGQEGQEETFRPGQDVRGERERVGPVPGHPRDDVDAEHQQRGPRFLLQLLLLL</sequence>
<dbReference type="EMBL" id="CAACVG010012337">
    <property type="protein sequence ID" value="VEN60107.1"/>
    <property type="molecule type" value="Genomic_DNA"/>
</dbReference>